<evidence type="ECO:0000259" key="9">
    <source>
        <dbReference type="Pfam" id="PF00768"/>
    </source>
</evidence>
<keyword evidence="10" id="KW-0121">Carboxypeptidase</keyword>
<reference evidence="10 11" key="1">
    <citation type="submission" date="2019-03" db="EMBL/GenBank/DDBJ databases">
        <title>Metabolic reconstructions from genomes of highly enriched 'Candidatus Accumulibacter' and 'Candidatus Competibacter' bioreactor populations.</title>
        <authorList>
            <person name="Annavajhala M.K."/>
            <person name="Welles L."/>
            <person name="Abbas B."/>
            <person name="Sorokin D."/>
            <person name="Park H."/>
            <person name="Van Loosdrecht M."/>
            <person name="Chandran K."/>
        </authorList>
    </citation>
    <scope>NUCLEOTIDE SEQUENCE [LARGE SCALE GENOMIC DNA]</scope>
    <source>
        <strain evidence="10 11">SBR_G</strain>
    </source>
</reference>
<keyword evidence="11" id="KW-1185">Reference proteome</keyword>
<keyword evidence="4" id="KW-0133">Cell shape</keyword>
<dbReference type="RefSeq" id="WP_246327298.1">
    <property type="nucleotide sequence ID" value="NZ_SPMZ01000005.1"/>
</dbReference>
<evidence type="ECO:0000256" key="3">
    <source>
        <dbReference type="ARBA" id="ARBA00022801"/>
    </source>
</evidence>
<evidence type="ECO:0000256" key="1">
    <source>
        <dbReference type="ARBA" id="ARBA00007164"/>
    </source>
</evidence>
<dbReference type="SUPFAM" id="SSF56601">
    <property type="entry name" value="beta-lactamase/transpeptidase-like"/>
    <property type="match status" value="1"/>
</dbReference>
<dbReference type="PANTHER" id="PTHR21581">
    <property type="entry name" value="D-ALANYL-D-ALANINE CARBOXYPEPTIDASE"/>
    <property type="match status" value="1"/>
</dbReference>
<dbReference type="InterPro" id="IPR012338">
    <property type="entry name" value="Beta-lactam/transpept-like"/>
</dbReference>
<evidence type="ECO:0000256" key="6">
    <source>
        <dbReference type="ARBA" id="ARBA00023316"/>
    </source>
</evidence>
<keyword evidence="10" id="KW-0645">Protease</keyword>
<accession>A0ABX1TF49</accession>
<dbReference type="PANTHER" id="PTHR21581:SF33">
    <property type="entry name" value="D-ALANYL-D-ALANINE CARBOXYPEPTIDASE DACB"/>
    <property type="match status" value="1"/>
</dbReference>
<dbReference type="EMBL" id="SPMZ01000005">
    <property type="protein sequence ID" value="NMQ17983.1"/>
    <property type="molecule type" value="Genomic_DNA"/>
</dbReference>
<feature type="domain" description="Peptidase S11 D-alanyl-D-alanine carboxypeptidase A N-terminal" evidence="9">
    <location>
        <begin position="74"/>
        <end position="304"/>
    </location>
</feature>
<evidence type="ECO:0000256" key="5">
    <source>
        <dbReference type="ARBA" id="ARBA00022984"/>
    </source>
</evidence>
<sequence length="448" mass="47966">MNTSLAIEILPLETLGGPAQTQNGSGNNGVNRMFLKFSGDALRARRLRLWILGTVLWVVAGPLSAQQAPFFSPTLEVAARSAVLMNAMTGEILFAKEPNLRLPPASTTKVLTALVALDRLDPNARLPVSAQAASVAPSRIGLRAGEMVTMQDLMYGLLLKSGNDAAETLAEAAGGSVYQFAGLMNAKAWQIGARNSHFTNPHGLPDDDHYSTAYDLALVFRWAMHYPLFSDIVRTRTAALRIESGSGPYGDWRMVPVHSTNRLLVSYEGTRGGKTGFTFKARHCFVGEVDRGGIPLIVAIFNSPSRGTLWQDARNLLDYGFSRYGLAPPPPVRVEPEPVMARHIPVITPRAARAAVVRTALTGKQGHAVARSGVAASAKTTVAKMQTTRKKSVAKAAVTKPSGKVARGNPGKKPATAVAVKPVKPGTKIATIPTESNGKPRKNKKQRI</sequence>
<dbReference type="GO" id="GO:0004180">
    <property type="term" value="F:carboxypeptidase activity"/>
    <property type="evidence" value="ECO:0007669"/>
    <property type="project" value="UniProtKB-KW"/>
</dbReference>
<dbReference type="Gene3D" id="3.40.710.10">
    <property type="entry name" value="DD-peptidase/beta-lactamase superfamily"/>
    <property type="match status" value="1"/>
</dbReference>
<organism evidence="10 11">
    <name type="scientific">Candidatus Competibacter phosphatis</name>
    <dbReference type="NCBI Taxonomy" id="221280"/>
    <lineage>
        <taxon>Bacteria</taxon>
        <taxon>Pseudomonadati</taxon>
        <taxon>Pseudomonadota</taxon>
        <taxon>Gammaproteobacteria</taxon>
        <taxon>Candidatus Competibacteraceae</taxon>
        <taxon>Candidatus Competibacter</taxon>
    </lineage>
</organism>
<evidence type="ECO:0000256" key="2">
    <source>
        <dbReference type="ARBA" id="ARBA00022729"/>
    </source>
</evidence>
<evidence type="ECO:0000313" key="11">
    <source>
        <dbReference type="Proteomes" id="UP000760480"/>
    </source>
</evidence>
<keyword evidence="3" id="KW-0378">Hydrolase</keyword>
<evidence type="ECO:0000313" key="10">
    <source>
        <dbReference type="EMBL" id="NMQ17983.1"/>
    </source>
</evidence>
<comment type="similarity">
    <text evidence="1 7">Belongs to the peptidase S11 family.</text>
</comment>
<keyword evidence="6" id="KW-0961">Cell wall biogenesis/degradation</keyword>
<dbReference type="InterPro" id="IPR018044">
    <property type="entry name" value="Peptidase_S11"/>
</dbReference>
<feature type="compositionally biased region" description="Basic residues" evidence="8">
    <location>
        <begin position="439"/>
        <end position="448"/>
    </location>
</feature>
<comment type="caution">
    <text evidence="10">The sequence shown here is derived from an EMBL/GenBank/DDBJ whole genome shotgun (WGS) entry which is preliminary data.</text>
</comment>
<dbReference type="Pfam" id="PF00768">
    <property type="entry name" value="Peptidase_S11"/>
    <property type="match status" value="1"/>
</dbReference>
<evidence type="ECO:0000256" key="4">
    <source>
        <dbReference type="ARBA" id="ARBA00022960"/>
    </source>
</evidence>
<dbReference type="InterPro" id="IPR001967">
    <property type="entry name" value="Peptidase_S11_N"/>
</dbReference>
<keyword evidence="5" id="KW-0573">Peptidoglycan synthesis</keyword>
<proteinExistence type="inferred from homology"/>
<name>A0ABX1TF49_9GAMM</name>
<keyword evidence="2" id="KW-0732">Signal</keyword>
<gene>
    <name evidence="10" type="ORF">E4P82_01475</name>
</gene>
<dbReference type="PRINTS" id="PR00725">
    <property type="entry name" value="DADACBPTASE1"/>
</dbReference>
<dbReference type="Proteomes" id="UP000760480">
    <property type="component" value="Unassembled WGS sequence"/>
</dbReference>
<evidence type="ECO:0000256" key="8">
    <source>
        <dbReference type="SAM" id="MobiDB-lite"/>
    </source>
</evidence>
<feature type="region of interest" description="Disordered" evidence="8">
    <location>
        <begin position="396"/>
        <end position="448"/>
    </location>
</feature>
<protein>
    <submittedName>
        <fullName evidence="10">D-alanyl-D-alanine carboxypeptidase</fullName>
    </submittedName>
</protein>
<evidence type="ECO:0000256" key="7">
    <source>
        <dbReference type="RuleBase" id="RU004016"/>
    </source>
</evidence>